<reference evidence="2" key="1">
    <citation type="submission" date="2021-05" db="EMBL/GenBank/DDBJ databases">
        <authorList>
            <person name="Alioto T."/>
            <person name="Alioto T."/>
            <person name="Gomez Garrido J."/>
        </authorList>
    </citation>
    <scope>NUCLEOTIDE SEQUENCE</scope>
</reference>
<dbReference type="EMBL" id="HBUF01344807">
    <property type="protein sequence ID" value="CAG6708151.1"/>
    <property type="molecule type" value="Transcribed_RNA"/>
</dbReference>
<dbReference type="AlphaFoldDB" id="A0A8D8UNQ0"/>
<sequence length="113" mass="12929">MFDNNGEERSGGGGGGDEKKKKKNCSSFFFRSKKFCVEPKTLGVRGQVGTNRLTQVRFINEALIIFLKQRKSTSYHRDFMPWRQKITLPGAHLSFSGSFRATPTRPSLRRRTK</sequence>
<organism evidence="2">
    <name type="scientific">Cacopsylla melanoneura</name>
    <dbReference type="NCBI Taxonomy" id="428564"/>
    <lineage>
        <taxon>Eukaryota</taxon>
        <taxon>Metazoa</taxon>
        <taxon>Ecdysozoa</taxon>
        <taxon>Arthropoda</taxon>
        <taxon>Hexapoda</taxon>
        <taxon>Insecta</taxon>
        <taxon>Pterygota</taxon>
        <taxon>Neoptera</taxon>
        <taxon>Paraneoptera</taxon>
        <taxon>Hemiptera</taxon>
        <taxon>Sternorrhyncha</taxon>
        <taxon>Psylloidea</taxon>
        <taxon>Psyllidae</taxon>
        <taxon>Psyllinae</taxon>
        <taxon>Cacopsylla</taxon>
    </lineage>
</organism>
<feature type="region of interest" description="Disordered" evidence="1">
    <location>
        <begin position="1"/>
        <end position="22"/>
    </location>
</feature>
<dbReference type="EMBL" id="HBUF01344806">
    <property type="protein sequence ID" value="CAG6708150.1"/>
    <property type="molecule type" value="Transcribed_RNA"/>
</dbReference>
<dbReference type="EMBL" id="HBUF01344804">
    <property type="protein sequence ID" value="CAG6708148.1"/>
    <property type="molecule type" value="Transcribed_RNA"/>
</dbReference>
<accession>A0A8D8UNQ0</accession>
<evidence type="ECO:0000313" key="2">
    <source>
        <dbReference type="EMBL" id="CAG6708150.1"/>
    </source>
</evidence>
<proteinExistence type="predicted"/>
<protein>
    <submittedName>
        <fullName evidence="2">Uncharacterized protein</fullName>
    </submittedName>
</protein>
<feature type="compositionally biased region" description="Basic and acidic residues" evidence="1">
    <location>
        <begin position="1"/>
        <end position="10"/>
    </location>
</feature>
<name>A0A8D8UNQ0_9HEMI</name>
<dbReference type="EMBL" id="HBUF01344805">
    <property type="protein sequence ID" value="CAG6708149.1"/>
    <property type="molecule type" value="Transcribed_RNA"/>
</dbReference>
<evidence type="ECO:0000256" key="1">
    <source>
        <dbReference type="SAM" id="MobiDB-lite"/>
    </source>
</evidence>